<proteinExistence type="predicted"/>
<keyword evidence="2" id="KW-1185">Reference proteome</keyword>
<reference evidence="1 2" key="2">
    <citation type="submission" date="2020-02" db="EMBL/GenBank/DDBJ databases">
        <title>Candidatus Galacturonibacter soehngenii shows hetero-acetogenic catabolism of galacturonic acid but lacks a canonical carbon monoxide dehydrogenase/acetyl-CoA synthase complex.</title>
        <authorList>
            <person name="Diender M."/>
            <person name="Stouten G.R."/>
            <person name="Petersen J.F."/>
            <person name="Nielsen P.H."/>
            <person name="Dueholm M.S."/>
            <person name="Pronk J.T."/>
            <person name="Van Loosdrecht M.C.M."/>
        </authorList>
    </citation>
    <scope>NUCLEOTIDE SEQUENCE [LARGE SCALE GENOMIC DNA]</scope>
    <source>
        <strain evidence="1">GalUA</strain>
    </source>
</reference>
<comment type="caution">
    <text evidence="1">The sequence shown here is derived from an EMBL/GenBank/DDBJ whole genome shotgun (WGS) entry which is preliminary data.</text>
</comment>
<reference evidence="1 2" key="1">
    <citation type="submission" date="2019-09" db="EMBL/GenBank/DDBJ databases">
        <authorList>
            <person name="Valk L.C."/>
        </authorList>
    </citation>
    <scope>NUCLEOTIDE SEQUENCE [LARGE SCALE GENOMIC DNA]</scope>
    <source>
        <strain evidence="1">GalUA</strain>
    </source>
</reference>
<dbReference type="Proteomes" id="UP000461768">
    <property type="component" value="Unassembled WGS sequence"/>
</dbReference>
<gene>
    <name evidence="1" type="ORF">F7O84_06325</name>
</gene>
<sequence length="72" mass="8813">MDKKFKELYLLGEIEFEEIDRYVSRWNHSDETCTLREYLGLNEEEEDVWIEESDEALQALLDQQKEREENIK</sequence>
<protein>
    <submittedName>
        <fullName evidence="1">Uncharacterized protein</fullName>
    </submittedName>
</protein>
<dbReference type="OrthoDB" id="1494389at2"/>
<evidence type="ECO:0000313" key="1">
    <source>
        <dbReference type="EMBL" id="KAB1439992.1"/>
    </source>
</evidence>
<dbReference type="AlphaFoldDB" id="A0A7V7QMN8"/>
<organism evidence="1 2">
    <name type="scientific">Candidatus Galacturonatibacter soehngenii</name>
    <dbReference type="NCBI Taxonomy" id="2307010"/>
    <lineage>
        <taxon>Bacteria</taxon>
        <taxon>Bacillati</taxon>
        <taxon>Bacillota</taxon>
        <taxon>Clostridia</taxon>
        <taxon>Lachnospirales</taxon>
        <taxon>Lachnospiraceae</taxon>
        <taxon>Candidatus Galacturonatibacter</taxon>
    </lineage>
</organism>
<name>A0A7V7QMN8_9FIRM</name>
<dbReference type="RefSeq" id="WP_151143126.1">
    <property type="nucleotide sequence ID" value="NZ_WAGX01000004.1"/>
</dbReference>
<accession>A0A7V7QMN8</accession>
<dbReference type="EMBL" id="WAGX01000004">
    <property type="protein sequence ID" value="KAB1439992.1"/>
    <property type="molecule type" value="Genomic_DNA"/>
</dbReference>
<evidence type="ECO:0000313" key="2">
    <source>
        <dbReference type="Proteomes" id="UP000461768"/>
    </source>
</evidence>